<dbReference type="PROSITE" id="PS51450">
    <property type="entry name" value="LRR"/>
    <property type="match status" value="1"/>
</dbReference>
<feature type="compositionally biased region" description="Polar residues" evidence="1">
    <location>
        <begin position="165"/>
        <end position="174"/>
    </location>
</feature>
<reference evidence="3 4" key="1">
    <citation type="submission" date="2018-11" db="EMBL/GenBank/DDBJ databases">
        <title>Genome sequence of Saitozyma podzolica DSM 27192.</title>
        <authorList>
            <person name="Aliyu H."/>
            <person name="Gorte O."/>
            <person name="Ochsenreither K."/>
        </authorList>
    </citation>
    <scope>NUCLEOTIDE SEQUENCE [LARGE SCALE GENOMIC DNA]</scope>
    <source>
        <strain evidence="3 4">DSM 27192</strain>
    </source>
</reference>
<dbReference type="InterPro" id="IPR032675">
    <property type="entry name" value="LRR_dom_sf"/>
</dbReference>
<dbReference type="STRING" id="1890683.A0A427YK03"/>
<keyword evidence="4" id="KW-1185">Reference proteome</keyword>
<feature type="region of interest" description="Disordered" evidence="1">
    <location>
        <begin position="744"/>
        <end position="769"/>
    </location>
</feature>
<accession>A0A427YK03</accession>
<dbReference type="InterPro" id="IPR001611">
    <property type="entry name" value="Leu-rich_rpt"/>
</dbReference>
<dbReference type="EMBL" id="RSCD01000008">
    <property type="protein sequence ID" value="RSH91428.1"/>
    <property type="molecule type" value="Genomic_DNA"/>
</dbReference>
<protein>
    <recommendedName>
        <fullName evidence="5">Leucine-rich repeat-containing N-terminal plant-type domain-containing protein</fullName>
    </recommendedName>
</protein>
<dbReference type="Gene3D" id="3.80.10.10">
    <property type="entry name" value="Ribonuclease Inhibitor"/>
    <property type="match status" value="2"/>
</dbReference>
<keyword evidence="2" id="KW-0812">Transmembrane</keyword>
<feature type="transmembrane region" description="Helical" evidence="2">
    <location>
        <begin position="392"/>
        <end position="413"/>
    </location>
</feature>
<keyword evidence="2" id="KW-1133">Transmembrane helix</keyword>
<comment type="caution">
    <text evidence="3">The sequence shown here is derived from an EMBL/GenBank/DDBJ whole genome shotgun (WGS) entry which is preliminary data.</text>
</comment>
<feature type="region of interest" description="Disordered" evidence="1">
    <location>
        <begin position="210"/>
        <end position="232"/>
    </location>
</feature>
<proteinExistence type="predicted"/>
<dbReference type="PANTHER" id="PTHR48057">
    <property type="entry name" value="LEUCINE-RICH REPEAT SERINE/THREONINE-PROTEIN KINASE 1"/>
    <property type="match status" value="1"/>
</dbReference>
<feature type="compositionally biased region" description="Basic and acidic residues" evidence="1">
    <location>
        <begin position="96"/>
        <end position="111"/>
    </location>
</feature>
<feature type="region of interest" description="Disordered" evidence="1">
    <location>
        <begin position="163"/>
        <end position="193"/>
    </location>
</feature>
<feature type="region of interest" description="Disordered" evidence="1">
    <location>
        <begin position="68"/>
        <end position="119"/>
    </location>
</feature>
<evidence type="ECO:0000313" key="4">
    <source>
        <dbReference type="Proteomes" id="UP000279259"/>
    </source>
</evidence>
<dbReference type="PANTHER" id="PTHR48057:SF29">
    <property type="entry name" value="OS02G0609900 PROTEIN"/>
    <property type="match status" value="1"/>
</dbReference>
<feature type="compositionally biased region" description="Basic and acidic residues" evidence="1">
    <location>
        <begin position="360"/>
        <end position="380"/>
    </location>
</feature>
<feature type="region of interest" description="Disordered" evidence="1">
    <location>
        <begin position="359"/>
        <end position="380"/>
    </location>
</feature>
<evidence type="ECO:0000256" key="1">
    <source>
        <dbReference type="SAM" id="MobiDB-lite"/>
    </source>
</evidence>
<evidence type="ECO:0008006" key="5">
    <source>
        <dbReference type="Google" id="ProtNLM"/>
    </source>
</evidence>
<dbReference type="InterPro" id="IPR052595">
    <property type="entry name" value="LRRC69/RLP"/>
</dbReference>
<feature type="region of interest" description="Disordered" evidence="1">
    <location>
        <begin position="284"/>
        <end position="319"/>
    </location>
</feature>
<evidence type="ECO:0000313" key="3">
    <source>
        <dbReference type="EMBL" id="RSH91428.1"/>
    </source>
</evidence>
<evidence type="ECO:0000256" key="2">
    <source>
        <dbReference type="SAM" id="Phobius"/>
    </source>
</evidence>
<dbReference type="Pfam" id="PF00560">
    <property type="entry name" value="LRR_1"/>
    <property type="match status" value="1"/>
</dbReference>
<feature type="region of interest" description="Disordered" evidence="1">
    <location>
        <begin position="416"/>
        <end position="444"/>
    </location>
</feature>
<sequence>MAPEGPSRWKSRFSTISIPSIPSLSSFLPTRHPLWISTTLTLTLAPTITPTPTKALYPAEKATNELSPVLPAGRKESLHPQPALEDLASGKRNKAKKVESEQSENGDCKEEKKKKKRRVPRIEDDPFDVAVIDVGHKYTSWKSGKVDIKPGQVIPRGALPILQPHTKTNTRSTTRNHDGSSTESLRRGGRLGGDVTETYESVLHNVLLTPTYLDPSPIPPGTPSPSDRDRGVKRKTLIDRAGDALSLAGRRGSKWMPKGILKHHDDRSANVTIQKLREREQAQMDRFRQGSRHVPLVSPRTPGGRRDGEGYPPLSRSYSVMASPGREGVAYARRSPGWLGRAEETVEGETRGTWKQPWLFHDRGETHKEGKSWRERKKDEEKAKRKQKIWKYSIILIILCLAALIIGLCTSLLTRSSSSSSSSTDSSASSSSASGAASSPSASQSSAISSSLSTCLSKWSSASASPTNYPCSDCVPVLSSTTNDYDTPLVNGNSTGVGAALQFCAMMDVYWSSNQTALGADGWAKNASPCGWKGATCDARGRITQLQMTYPDVPSSLSSTLGNIVSLQQLHMSGNGTVPGGALPSTLLSLSNLTTLDLESTGLTAPISSLNWSAAPGLETIYLSNNAQLGTTLPSFSSNTKLVTLAVTGQGINSWSADMLASSLTYLDLSYNSLSGQVPSFSQLTTLQTLFLENNAFTTSPSSLPSALSTLSLTSNSNLSGTMPQALCSSATLTSCDLRSTKLSGATTTTSSTSSTSSNTSQSSSSSST</sequence>
<dbReference type="Proteomes" id="UP000279259">
    <property type="component" value="Unassembled WGS sequence"/>
</dbReference>
<dbReference type="SUPFAM" id="SSF52058">
    <property type="entry name" value="L domain-like"/>
    <property type="match status" value="1"/>
</dbReference>
<organism evidence="3 4">
    <name type="scientific">Saitozyma podzolica</name>
    <dbReference type="NCBI Taxonomy" id="1890683"/>
    <lineage>
        <taxon>Eukaryota</taxon>
        <taxon>Fungi</taxon>
        <taxon>Dikarya</taxon>
        <taxon>Basidiomycota</taxon>
        <taxon>Agaricomycotina</taxon>
        <taxon>Tremellomycetes</taxon>
        <taxon>Tremellales</taxon>
        <taxon>Trimorphomycetaceae</taxon>
        <taxon>Saitozyma</taxon>
    </lineage>
</organism>
<dbReference type="OrthoDB" id="676979at2759"/>
<gene>
    <name evidence="3" type="ORF">EHS25_009727</name>
</gene>
<dbReference type="AlphaFoldDB" id="A0A427YK03"/>
<keyword evidence="2" id="KW-0472">Membrane</keyword>
<feature type="compositionally biased region" description="Basic and acidic residues" evidence="1">
    <location>
        <begin position="175"/>
        <end position="186"/>
    </location>
</feature>
<name>A0A427YK03_9TREE</name>